<dbReference type="GO" id="GO:0016491">
    <property type="term" value="F:oxidoreductase activity"/>
    <property type="evidence" value="ECO:0007669"/>
    <property type="project" value="InterPro"/>
</dbReference>
<dbReference type="Proteomes" id="UP000177026">
    <property type="component" value="Unassembled WGS sequence"/>
</dbReference>
<dbReference type="EMBL" id="MFZI01000081">
    <property type="protein sequence ID" value="OGK17690.1"/>
    <property type="molecule type" value="Genomic_DNA"/>
</dbReference>
<evidence type="ECO:0000259" key="1">
    <source>
        <dbReference type="Pfam" id="PF03358"/>
    </source>
</evidence>
<name>A0A1F7GFK1_9BACT</name>
<protein>
    <recommendedName>
        <fullName evidence="1">NADPH-dependent FMN reductase-like domain-containing protein</fullName>
    </recommendedName>
</protein>
<reference evidence="2 3" key="1">
    <citation type="journal article" date="2016" name="Nat. Commun.">
        <title>Thousands of microbial genomes shed light on interconnected biogeochemical processes in an aquifer system.</title>
        <authorList>
            <person name="Anantharaman K."/>
            <person name="Brown C.T."/>
            <person name="Hug L.A."/>
            <person name="Sharon I."/>
            <person name="Castelle C.J."/>
            <person name="Probst A.J."/>
            <person name="Thomas B.C."/>
            <person name="Singh A."/>
            <person name="Wilkins M.J."/>
            <person name="Karaoz U."/>
            <person name="Brodie E.L."/>
            <person name="Williams K.H."/>
            <person name="Hubbard S.S."/>
            <person name="Banfield J.F."/>
        </authorList>
    </citation>
    <scope>NUCLEOTIDE SEQUENCE [LARGE SCALE GENOMIC DNA]</scope>
</reference>
<dbReference type="SUPFAM" id="SSF52218">
    <property type="entry name" value="Flavoproteins"/>
    <property type="match status" value="1"/>
</dbReference>
<dbReference type="Gene3D" id="3.40.50.360">
    <property type="match status" value="1"/>
</dbReference>
<accession>A0A1F7GFK1</accession>
<organism evidence="2 3">
    <name type="scientific">Candidatus Roizmanbacteria bacterium RIFCSPHIGHO2_01_FULL_39_8</name>
    <dbReference type="NCBI Taxonomy" id="1802033"/>
    <lineage>
        <taxon>Bacteria</taxon>
        <taxon>Candidatus Roizmaniibacteriota</taxon>
    </lineage>
</organism>
<dbReference type="AlphaFoldDB" id="A0A1F7GFK1"/>
<dbReference type="Pfam" id="PF03358">
    <property type="entry name" value="FMN_red"/>
    <property type="match status" value="1"/>
</dbReference>
<comment type="caution">
    <text evidence="2">The sequence shown here is derived from an EMBL/GenBank/DDBJ whole genome shotgun (WGS) entry which is preliminary data.</text>
</comment>
<proteinExistence type="predicted"/>
<dbReference type="InterPro" id="IPR005025">
    <property type="entry name" value="FMN_Rdtase-like_dom"/>
</dbReference>
<dbReference type="InterPro" id="IPR029039">
    <property type="entry name" value="Flavoprotein-like_sf"/>
</dbReference>
<feature type="domain" description="NADPH-dependent FMN reductase-like" evidence="1">
    <location>
        <begin position="1"/>
        <end position="131"/>
    </location>
</feature>
<evidence type="ECO:0000313" key="2">
    <source>
        <dbReference type="EMBL" id="OGK17690.1"/>
    </source>
</evidence>
<gene>
    <name evidence="2" type="ORF">A2866_05915</name>
</gene>
<evidence type="ECO:0000313" key="3">
    <source>
        <dbReference type="Proteomes" id="UP000177026"/>
    </source>
</evidence>
<sequence length="191" mass="21746">MNIAIINGTNRINNKTVLISKTVEILIKKLGHTTHLLTLDYFDSLFRGKYIDYASANKNQKKDIRKLIEAKLIFFVIPTYHSGIPSPLKNFLDILKCNECYDEKVIALIAGSDHNQDLGARQTMQVINGILSYQKAKSFVIPRINIVNFNVSDATRLFDFIKYSVSFAKKYEQPHQSDLGHGRCDVDFCSI</sequence>